<protein>
    <recommendedName>
        <fullName evidence="1">HTH cro/C1-type domain-containing protein</fullName>
    </recommendedName>
</protein>
<gene>
    <name evidence="2" type="ORF">CCO02nite_20570</name>
</gene>
<evidence type="ECO:0000259" key="1">
    <source>
        <dbReference type="PROSITE" id="PS50943"/>
    </source>
</evidence>
<dbReference type="SMART" id="SM00530">
    <property type="entry name" value="HTH_XRE"/>
    <property type="match status" value="1"/>
</dbReference>
<dbReference type="AlphaFoldDB" id="A0A511JCA4"/>
<dbReference type="InterPro" id="IPR001387">
    <property type="entry name" value="Cro/C1-type_HTH"/>
</dbReference>
<dbReference type="PROSITE" id="PS50943">
    <property type="entry name" value="HTH_CROC1"/>
    <property type="match status" value="1"/>
</dbReference>
<dbReference type="SUPFAM" id="SSF47413">
    <property type="entry name" value="lambda repressor-like DNA-binding domains"/>
    <property type="match status" value="1"/>
</dbReference>
<dbReference type="InterPro" id="IPR010982">
    <property type="entry name" value="Lambda_DNA-bd_dom_sf"/>
</dbReference>
<proteinExistence type="predicted"/>
<evidence type="ECO:0000313" key="2">
    <source>
        <dbReference type="EMBL" id="GEL95399.1"/>
    </source>
</evidence>
<reference evidence="2 3" key="1">
    <citation type="submission" date="2019-07" db="EMBL/GenBank/DDBJ databases">
        <title>Whole genome shotgun sequence of Cellulomonas composti NBRC 100758.</title>
        <authorList>
            <person name="Hosoyama A."/>
            <person name="Uohara A."/>
            <person name="Ohji S."/>
            <person name="Ichikawa N."/>
        </authorList>
    </citation>
    <scope>NUCLEOTIDE SEQUENCE [LARGE SCALE GENOMIC DNA]</scope>
    <source>
        <strain evidence="2 3">NBRC 100758</strain>
    </source>
</reference>
<accession>A0A511JCA4</accession>
<evidence type="ECO:0000313" key="3">
    <source>
        <dbReference type="Proteomes" id="UP000321720"/>
    </source>
</evidence>
<organism evidence="2 3">
    <name type="scientific">Cellulomonas composti</name>
    <dbReference type="NCBI Taxonomy" id="266130"/>
    <lineage>
        <taxon>Bacteria</taxon>
        <taxon>Bacillati</taxon>
        <taxon>Actinomycetota</taxon>
        <taxon>Actinomycetes</taxon>
        <taxon>Micrococcales</taxon>
        <taxon>Cellulomonadaceae</taxon>
        <taxon>Cellulomonas</taxon>
    </lineage>
</organism>
<sequence length="98" mass="10857">MQDRTKTRWPKGTWMRLTSPETLRALIRQRGFSYEQLARYAGCSKSFVSHLTSGRKSTCTPKLAVRLAEALAVPTEILFVASASAVSGRSINQRAKVA</sequence>
<dbReference type="EMBL" id="BJWG01000008">
    <property type="protein sequence ID" value="GEL95399.1"/>
    <property type="molecule type" value="Genomic_DNA"/>
</dbReference>
<keyword evidence="3" id="KW-1185">Reference proteome</keyword>
<feature type="domain" description="HTH cro/C1-type" evidence="1">
    <location>
        <begin position="23"/>
        <end position="78"/>
    </location>
</feature>
<dbReference type="Pfam" id="PF13560">
    <property type="entry name" value="HTH_31"/>
    <property type="match status" value="1"/>
</dbReference>
<dbReference type="GO" id="GO:0003677">
    <property type="term" value="F:DNA binding"/>
    <property type="evidence" value="ECO:0007669"/>
    <property type="project" value="InterPro"/>
</dbReference>
<dbReference type="Proteomes" id="UP000321720">
    <property type="component" value="Unassembled WGS sequence"/>
</dbReference>
<dbReference type="CDD" id="cd00093">
    <property type="entry name" value="HTH_XRE"/>
    <property type="match status" value="1"/>
</dbReference>
<dbReference type="Gene3D" id="1.10.260.40">
    <property type="entry name" value="lambda repressor-like DNA-binding domains"/>
    <property type="match status" value="1"/>
</dbReference>
<comment type="caution">
    <text evidence="2">The sequence shown here is derived from an EMBL/GenBank/DDBJ whole genome shotgun (WGS) entry which is preliminary data.</text>
</comment>
<name>A0A511JCA4_9CELL</name>